<dbReference type="SUPFAM" id="SSF69322">
    <property type="entry name" value="Tricorn protease domain 2"/>
    <property type="match status" value="1"/>
</dbReference>
<protein>
    <submittedName>
        <fullName evidence="2">Uncharacterized protein</fullName>
    </submittedName>
</protein>
<dbReference type="EMBL" id="DVNA01000131">
    <property type="protein sequence ID" value="HIU55301.1"/>
    <property type="molecule type" value="Genomic_DNA"/>
</dbReference>
<proteinExistence type="predicted"/>
<gene>
    <name evidence="2" type="ORF">IAB03_05790</name>
</gene>
<reference evidence="2" key="2">
    <citation type="journal article" date="2021" name="PeerJ">
        <title>Extensive microbial diversity within the chicken gut microbiome revealed by metagenomics and culture.</title>
        <authorList>
            <person name="Gilroy R."/>
            <person name="Ravi A."/>
            <person name="Getino M."/>
            <person name="Pursley I."/>
            <person name="Horton D.L."/>
            <person name="Alikhan N.F."/>
            <person name="Baker D."/>
            <person name="Gharbi K."/>
            <person name="Hall N."/>
            <person name="Watson M."/>
            <person name="Adriaenssens E.M."/>
            <person name="Foster-Nyarko E."/>
            <person name="Jarju S."/>
            <person name="Secka A."/>
            <person name="Antonio M."/>
            <person name="Oren A."/>
            <person name="Chaudhuri R.R."/>
            <person name="La Ragione R."/>
            <person name="Hildebrand F."/>
            <person name="Pallen M.J."/>
        </authorList>
    </citation>
    <scope>NUCLEOTIDE SEQUENCE</scope>
    <source>
        <strain evidence="2">CHK158-818</strain>
    </source>
</reference>
<feature type="signal peptide" evidence="1">
    <location>
        <begin position="1"/>
        <end position="22"/>
    </location>
</feature>
<evidence type="ECO:0000313" key="2">
    <source>
        <dbReference type="EMBL" id="HIU55301.1"/>
    </source>
</evidence>
<sequence length="620" mass="70535">MKTHIQAFTILALFAFFSAGYAQLPGTYSVSWLGNTYGKGDRDPNSAQGQWIQNYIDSMYVDKDGTCYTASIWDEGGRTHGVYKEGKCIGNDKSIHFRSSVAGDFRIEKQQVVNPKSGQKEWVGIRVTGNGKTLPDCGRPVAIAMGTGIYQGKLLVADNDSKQILIYDVAGTTPRLIDRFGVKGGVGSRYKAPYRIPESTNAPAYPARTYLPGEYHPFKFWTLTGVGMDEQGRLFVSTSELGSSIRCFKLDRKKRWVFDWTVQNFIFVDNASPDYTTDAEDVYTVQERYAMNYKNRTPGTEWSIRSITVDEKKYPNDPRALLWVKAGHEHGLTSVAVRRVYGKRFLFINGMTCQWPFIFRFDENSDVAAPSGCIMKPHRIYNLTPDIFWLPECPRDGRQYIWRDLNGDGDFQQNEYTPTEFGYPDGSAYWVDSQGGIWVSRQNIVQRYAPAGLDEYGNLIYDDNHTSKYEITDIDRVGRLMWQEEEDRLVLVNTCCRDLKGGKIYVVDNWQSGNRQARELSALKGPNSSSVTVAGDYFFEVGWESRGEVFVTDLRTGEYIGSLLPDETVGGIDCTGWVDIAYGIDAIRRPDGEYIIFVEEDYMGKVLMYRWYPEKDSQKR</sequence>
<keyword evidence="1" id="KW-0732">Signal</keyword>
<dbReference type="AlphaFoldDB" id="A0A9D1M7V6"/>
<organism evidence="2 3">
    <name type="scientific">Candidatus Gallibacteroides avistercoris</name>
    <dbReference type="NCBI Taxonomy" id="2840833"/>
    <lineage>
        <taxon>Bacteria</taxon>
        <taxon>Pseudomonadati</taxon>
        <taxon>Bacteroidota</taxon>
        <taxon>Bacteroidia</taxon>
        <taxon>Bacteroidales</taxon>
        <taxon>Bacteroidaceae</taxon>
        <taxon>Bacteroidaceae incertae sedis</taxon>
        <taxon>Candidatus Gallibacteroides</taxon>
    </lineage>
</organism>
<dbReference type="Proteomes" id="UP000824112">
    <property type="component" value="Unassembled WGS sequence"/>
</dbReference>
<evidence type="ECO:0000256" key="1">
    <source>
        <dbReference type="SAM" id="SignalP"/>
    </source>
</evidence>
<name>A0A9D1M7V6_9BACT</name>
<dbReference type="SUPFAM" id="SSF63825">
    <property type="entry name" value="YWTD domain"/>
    <property type="match status" value="1"/>
</dbReference>
<evidence type="ECO:0000313" key="3">
    <source>
        <dbReference type="Proteomes" id="UP000824112"/>
    </source>
</evidence>
<accession>A0A9D1M7V6</accession>
<feature type="chain" id="PRO_5039247374" evidence="1">
    <location>
        <begin position="23"/>
        <end position="620"/>
    </location>
</feature>
<reference evidence="2" key="1">
    <citation type="submission" date="2020-10" db="EMBL/GenBank/DDBJ databases">
        <authorList>
            <person name="Gilroy R."/>
        </authorList>
    </citation>
    <scope>NUCLEOTIDE SEQUENCE</scope>
    <source>
        <strain evidence="2">CHK158-818</strain>
    </source>
</reference>
<comment type="caution">
    <text evidence="2">The sequence shown here is derived from an EMBL/GenBank/DDBJ whole genome shotgun (WGS) entry which is preliminary data.</text>
</comment>